<name>A0A1D7QWN3_9BACI</name>
<dbReference type="STRING" id="632773.BBEV_2053"/>
<dbReference type="InterPro" id="IPR018060">
    <property type="entry name" value="HTH_AraC"/>
</dbReference>
<organism evidence="6 7">
    <name type="scientific">Salisediminibacterium beveridgei</name>
    <dbReference type="NCBI Taxonomy" id="632773"/>
    <lineage>
        <taxon>Bacteria</taxon>
        <taxon>Bacillati</taxon>
        <taxon>Bacillota</taxon>
        <taxon>Bacilli</taxon>
        <taxon>Bacillales</taxon>
        <taxon>Bacillaceae</taxon>
        <taxon>Salisediminibacterium</taxon>
    </lineage>
</organism>
<dbReference type="Pfam" id="PF12833">
    <property type="entry name" value="HTH_18"/>
    <property type="match status" value="1"/>
</dbReference>
<accession>A0A1D7QWN3</accession>
<feature type="domain" description="HTH araC/xylS-type" evidence="4">
    <location>
        <begin position="185"/>
        <end position="284"/>
    </location>
</feature>
<dbReference type="SUPFAM" id="SSF51215">
    <property type="entry name" value="Regulatory protein AraC"/>
    <property type="match status" value="1"/>
</dbReference>
<dbReference type="KEGG" id="bbev:BBEV_2053"/>
<sequence>MNYITSDIPPIPVFIKGNYGLFREGTVHFKRQFDVFDLIYVFSGTLYMKENDQILTIHAGEYAILTPGKTHEGVKPCEEDTHIAWIHFEFPLSFSVTGESLSGWSDILTSAATYTEPERYQLRLPVHSQVTIREVFESKLSDLFERNESSDVAVRMRQQTLFFDVLLELQQQVITLPSAAQEVAEQSIVFIRQHYKDNQLSVKKMASILLFHPDYISRSIKKVTGLTAVQYMNQVRINHAKRLLHEGIHDLSTVSVACGFSDSAYFSRVFKRSEGISPGQYRRMNRVSP</sequence>
<dbReference type="PROSITE" id="PS01124">
    <property type="entry name" value="HTH_ARAC_FAMILY_2"/>
    <property type="match status" value="1"/>
</dbReference>
<dbReference type="SUPFAM" id="SSF46689">
    <property type="entry name" value="Homeodomain-like"/>
    <property type="match status" value="1"/>
</dbReference>
<dbReference type="InterPro" id="IPR037923">
    <property type="entry name" value="HTH-like"/>
</dbReference>
<dbReference type="PRINTS" id="PR00032">
    <property type="entry name" value="HTHARAC"/>
</dbReference>
<dbReference type="PROSITE" id="PS00041">
    <property type="entry name" value="HTH_ARAC_FAMILY_1"/>
    <property type="match status" value="1"/>
</dbReference>
<evidence type="ECO:0000313" key="6">
    <source>
        <dbReference type="EMBL" id="AOM83427.1"/>
    </source>
</evidence>
<keyword evidence="3" id="KW-0804">Transcription</keyword>
<reference evidence="6 7" key="1">
    <citation type="submission" date="2015-08" db="EMBL/GenBank/DDBJ databases">
        <title>The complete genome sequence of Bacillus beveridgei MLTeJB.</title>
        <authorList>
            <person name="Hanson T.E."/>
            <person name="Mesa C."/>
            <person name="Basesman S.M."/>
            <person name="Oremland R.S."/>
        </authorList>
    </citation>
    <scope>NUCLEOTIDE SEQUENCE [LARGE SCALE GENOMIC DNA]</scope>
    <source>
        <strain evidence="6 7">MLTeJB</strain>
    </source>
</reference>
<dbReference type="InterPro" id="IPR009057">
    <property type="entry name" value="Homeodomain-like_sf"/>
</dbReference>
<dbReference type="RefSeq" id="WP_069365399.1">
    <property type="nucleotide sequence ID" value="NZ_CP012502.1"/>
</dbReference>
<dbReference type="PANTHER" id="PTHR43280">
    <property type="entry name" value="ARAC-FAMILY TRANSCRIPTIONAL REGULATOR"/>
    <property type="match status" value="1"/>
</dbReference>
<protein>
    <submittedName>
        <fullName evidence="5">Putative HTH-type transcriptional regulator yisR</fullName>
    </submittedName>
    <submittedName>
        <fullName evidence="6">Transcriptional regulator, AraC family</fullName>
    </submittedName>
</protein>
<dbReference type="AlphaFoldDB" id="A0A1D7QWN3"/>
<dbReference type="GO" id="GO:0043565">
    <property type="term" value="F:sequence-specific DNA binding"/>
    <property type="evidence" value="ECO:0007669"/>
    <property type="project" value="InterPro"/>
</dbReference>
<proteinExistence type="predicted"/>
<dbReference type="KEGG" id="bbev:BBEV_2069"/>
<dbReference type="EMBL" id="CP012502">
    <property type="protein sequence ID" value="AOM83413.1"/>
    <property type="molecule type" value="Genomic_DNA"/>
</dbReference>
<dbReference type="InterPro" id="IPR020449">
    <property type="entry name" value="Tscrpt_reg_AraC-type_HTH"/>
</dbReference>
<gene>
    <name evidence="5" type="primary">yisR</name>
    <name evidence="5" type="ORF">BBEV_2053</name>
    <name evidence="6" type="ORF">BBEV_2069</name>
</gene>
<dbReference type="Gene3D" id="1.10.10.60">
    <property type="entry name" value="Homeodomain-like"/>
    <property type="match status" value="2"/>
</dbReference>
<keyword evidence="1" id="KW-0805">Transcription regulation</keyword>
<evidence type="ECO:0000313" key="5">
    <source>
        <dbReference type="EMBL" id="AOM83413.1"/>
    </source>
</evidence>
<evidence type="ECO:0000313" key="7">
    <source>
        <dbReference type="Proteomes" id="UP000094463"/>
    </source>
</evidence>
<dbReference type="PANTHER" id="PTHR43280:SF30">
    <property type="entry name" value="MMSAB OPERON REGULATORY PROTEIN"/>
    <property type="match status" value="1"/>
</dbReference>
<evidence type="ECO:0000259" key="4">
    <source>
        <dbReference type="PROSITE" id="PS01124"/>
    </source>
</evidence>
<evidence type="ECO:0000256" key="2">
    <source>
        <dbReference type="ARBA" id="ARBA00023125"/>
    </source>
</evidence>
<evidence type="ECO:0000256" key="1">
    <source>
        <dbReference type="ARBA" id="ARBA00023015"/>
    </source>
</evidence>
<dbReference type="EMBL" id="CP012502">
    <property type="protein sequence ID" value="AOM83427.1"/>
    <property type="molecule type" value="Genomic_DNA"/>
</dbReference>
<dbReference type="SMART" id="SM00342">
    <property type="entry name" value="HTH_ARAC"/>
    <property type="match status" value="1"/>
</dbReference>
<dbReference type="Proteomes" id="UP000094463">
    <property type="component" value="Chromosome"/>
</dbReference>
<keyword evidence="2" id="KW-0238">DNA-binding</keyword>
<dbReference type="GO" id="GO:0003700">
    <property type="term" value="F:DNA-binding transcription factor activity"/>
    <property type="evidence" value="ECO:0007669"/>
    <property type="project" value="InterPro"/>
</dbReference>
<dbReference type="InterPro" id="IPR018062">
    <property type="entry name" value="HTH_AraC-typ_CS"/>
</dbReference>
<keyword evidence="7" id="KW-1185">Reference proteome</keyword>
<evidence type="ECO:0000256" key="3">
    <source>
        <dbReference type="ARBA" id="ARBA00023163"/>
    </source>
</evidence>